<dbReference type="SUPFAM" id="SSF46689">
    <property type="entry name" value="Homeodomain-like"/>
    <property type="match status" value="1"/>
</dbReference>
<dbReference type="InterPro" id="IPR001647">
    <property type="entry name" value="HTH_TetR"/>
</dbReference>
<dbReference type="RefSeq" id="WP_229537542.1">
    <property type="nucleotide sequence ID" value="NZ_JAJHJB010000097.1"/>
</dbReference>
<accession>A0ABS8HZS7</accession>
<organism evidence="4 5">
    <name type="scientific">Pelosinus baikalensis</name>
    <dbReference type="NCBI Taxonomy" id="2892015"/>
    <lineage>
        <taxon>Bacteria</taxon>
        <taxon>Bacillati</taxon>
        <taxon>Bacillota</taxon>
        <taxon>Negativicutes</taxon>
        <taxon>Selenomonadales</taxon>
        <taxon>Sporomusaceae</taxon>
        <taxon>Pelosinus</taxon>
    </lineage>
</organism>
<dbReference type="PROSITE" id="PS50977">
    <property type="entry name" value="HTH_TETR_2"/>
    <property type="match status" value="1"/>
</dbReference>
<dbReference type="Gene3D" id="1.10.357.10">
    <property type="entry name" value="Tetracycline Repressor, domain 2"/>
    <property type="match status" value="1"/>
</dbReference>
<dbReference type="EMBL" id="JAJHJB010000097">
    <property type="protein sequence ID" value="MCC5468682.1"/>
    <property type="molecule type" value="Genomic_DNA"/>
</dbReference>
<dbReference type="InterPro" id="IPR050624">
    <property type="entry name" value="HTH-type_Tx_Regulator"/>
</dbReference>
<sequence length="196" mass="22934">MQNRREKILNTFSSLVERYGINKTTMHDIAKEAGISVGTIYNDFANKQDLIDAFWQRVENHCIRHLDELIAQKLPLEQLLRLIIIEHIKIFNDQIRRNRGVYEMMTNGMITYIRRKIIDNRNIIKQELTKRVGLIISDGIKNGDFEAVDDIFGTAICFVEAFTEYWAPPLVLSRKQEDVIKDAESMFDFVIKALRK</sequence>
<dbReference type="Proteomes" id="UP001165492">
    <property type="component" value="Unassembled WGS sequence"/>
</dbReference>
<feature type="domain" description="HTH tetR-type" evidence="3">
    <location>
        <begin position="2"/>
        <end position="62"/>
    </location>
</feature>
<keyword evidence="1 2" id="KW-0238">DNA-binding</keyword>
<feature type="DNA-binding region" description="H-T-H motif" evidence="2">
    <location>
        <begin position="25"/>
        <end position="44"/>
    </location>
</feature>
<dbReference type="Pfam" id="PF00440">
    <property type="entry name" value="TetR_N"/>
    <property type="match status" value="1"/>
</dbReference>
<proteinExistence type="predicted"/>
<evidence type="ECO:0000313" key="5">
    <source>
        <dbReference type="Proteomes" id="UP001165492"/>
    </source>
</evidence>
<protein>
    <submittedName>
        <fullName evidence="4">TetR/AcrR family transcriptional regulator</fullName>
    </submittedName>
</protein>
<dbReference type="InterPro" id="IPR009057">
    <property type="entry name" value="Homeodomain-like_sf"/>
</dbReference>
<reference evidence="4" key="1">
    <citation type="submission" date="2021-11" db="EMBL/GenBank/DDBJ databases">
        <title>Description of a new species Pelosinus isolated from the bottom sediments of Lake Baikal.</title>
        <authorList>
            <person name="Zakharyuk A."/>
        </authorList>
    </citation>
    <scope>NUCLEOTIDE SEQUENCE</scope>
    <source>
        <strain evidence="4">Bkl1</strain>
    </source>
</reference>
<dbReference type="PRINTS" id="PR00455">
    <property type="entry name" value="HTHTETR"/>
</dbReference>
<evidence type="ECO:0000256" key="2">
    <source>
        <dbReference type="PROSITE-ProRule" id="PRU00335"/>
    </source>
</evidence>
<name>A0ABS8HZS7_9FIRM</name>
<dbReference type="PANTHER" id="PTHR43479:SF11">
    <property type="entry name" value="ACREF_ENVCD OPERON REPRESSOR-RELATED"/>
    <property type="match status" value="1"/>
</dbReference>
<evidence type="ECO:0000259" key="3">
    <source>
        <dbReference type="PROSITE" id="PS50977"/>
    </source>
</evidence>
<comment type="caution">
    <text evidence="4">The sequence shown here is derived from an EMBL/GenBank/DDBJ whole genome shotgun (WGS) entry which is preliminary data.</text>
</comment>
<evidence type="ECO:0000313" key="4">
    <source>
        <dbReference type="EMBL" id="MCC5468682.1"/>
    </source>
</evidence>
<gene>
    <name evidence="4" type="ORF">LMF89_25435</name>
</gene>
<keyword evidence="5" id="KW-1185">Reference proteome</keyword>
<dbReference type="PANTHER" id="PTHR43479">
    <property type="entry name" value="ACREF/ENVCD OPERON REPRESSOR-RELATED"/>
    <property type="match status" value="1"/>
</dbReference>
<evidence type="ECO:0000256" key="1">
    <source>
        <dbReference type="ARBA" id="ARBA00023125"/>
    </source>
</evidence>